<dbReference type="AlphaFoldDB" id="A0A392UJU9"/>
<name>A0A392UJU9_9FABA</name>
<accession>A0A392UJU9</accession>
<protein>
    <submittedName>
        <fullName evidence="1">Uncharacterized protein</fullName>
    </submittedName>
</protein>
<comment type="caution">
    <text evidence="1">The sequence shown here is derived from an EMBL/GenBank/DDBJ whole genome shotgun (WGS) entry which is preliminary data.</text>
</comment>
<keyword evidence="2" id="KW-1185">Reference proteome</keyword>
<feature type="non-terminal residue" evidence="1">
    <location>
        <position position="54"/>
    </location>
</feature>
<sequence length="54" mass="6198">MAFVLQEKLRGLKVRLKDWSMVEFGSVDVRSKKLVDEIQVLDIRGETLGLANHE</sequence>
<dbReference type="Proteomes" id="UP000265520">
    <property type="component" value="Unassembled WGS sequence"/>
</dbReference>
<evidence type="ECO:0000313" key="1">
    <source>
        <dbReference type="EMBL" id="MCI72025.1"/>
    </source>
</evidence>
<proteinExistence type="predicted"/>
<reference evidence="1 2" key="1">
    <citation type="journal article" date="2018" name="Front. Plant Sci.">
        <title>Red Clover (Trifolium pratense) and Zigzag Clover (T. medium) - A Picture of Genomic Similarities and Differences.</title>
        <authorList>
            <person name="Dluhosova J."/>
            <person name="Istvanek J."/>
            <person name="Nedelnik J."/>
            <person name="Repkova J."/>
        </authorList>
    </citation>
    <scope>NUCLEOTIDE SEQUENCE [LARGE SCALE GENOMIC DNA]</scope>
    <source>
        <strain evidence="2">cv. 10/8</strain>
        <tissue evidence="1">Leaf</tissue>
    </source>
</reference>
<organism evidence="1 2">
    <name type="scientific">Trifolium medium</name>
    <dbReference type="NCBI Taxonomy" id="97028"/>
    <lineage>
        <taxon>Eukaryota</taxon>
        <taxon>Viridiplantae</taxon>
        <taxon>Streptophyta</taxon>
        <taxon>Embryophyta</taxon>
        <taxon>Tracheophyta</taxon>
        <taxon>Spermatophyta</taxon>
        <taxon>Magnoliopsida</taxon>
        <taxon>eudicotyledons</taxon>
        <taxon>Gunneridae</taxon>
        <taxon>Pentapetalae</taxon>
        <taxon>rosids</taxon>
        <taxon>fabids</taxon>
        <taxon>Fabales</taxon>
        <taxon>Fabaceae</taxon>
        <taxon>Papilionoideae</taxon>
        <taxon>50 kb inversion clade</taxon>
        <taxon>NPAAA clade</taxon>
        <taxon>Hologalegina</taxon>
        <taxon>IRL clade</taxon>
        <taxon>Trifolieae</taxon>
        <taxon>Trifolium</taxon>
    </lineage>
</organism>
<evidence type="ECO:0000313" key="2">
    <source>
        <dbReference type="Proteomes" id="UP000265520"/>
    </source>
</evidence>
<dbReference type="EMBL" id="LXQA010808852">
    <property type="protein sequence ID" value="MCI72025.1"/>
    <property type="molecule type" value="Genomic_DNA"/>
</dbReference>